<comment type="caution">
    <text evidence="2">The sequence shown here is derived from an EMBL/GenBank/DDBJ whole genome shotgun (WGS) entry which is preliminary data.</text>
</comment>
<dbReference type="EMBL" id="RJUL01000008">
    <property type="protein sequence ID" value="ROQ23436.1"/>
    <property type="molecule type" value="Genomic_DNA"/>
</dbReference>
<organism evidence="2 3">
    <name type="scientific">Gallaecimonas pentaromativorans</name>
    <dbReference type="NCBI Taxonomy" id="584787"/>
    <lineage>
        <taxon>Bacteria</taxon>
        <taxon>Pseudomonadati</taxon>
        <taxon>Pseudomonadota</taxon>
        <taxon>Gammaproteobacteria</taxon>
        <taxon>Enterobacterales</taxon>
        <taxon>Gallaecimonadaceae</taxon>
        <taxon>Gallaecimonas</taxon>
    </lineage>
</organism>
<evidence type="ECO:0000313" key="2">
    <source>
        <dbReference type="EMBL" id="ROQ23436.1"/>
    </source>
</evidence>
<feature type="region of interest" description="Disordered" evidence="1">
    <location>
        <begin position="140"/>
        <end position="162"/>
    </location>
</feature>
<dbReference type="AlphaFoldDB" id="A0A3N1PFY8"/>
<dbReference type="Proteomes" id="UP000268033">
    <property type="component" value="Unassembled WGS sequence"/>
</dbReference>
<gene>
    <name evidence="2" type="ORF">EDC28_108174</name>
</gene>
<reference evidence="2 3" key="1">
    <citation type="submission" date="2018-11" db="EMBL/GenBank/DDBJ databases">
        <title>Genomic Encyclopedia of Type Strains, Phase IV (KMG-IV): sequencing the most valuable type-strain genomes for metagenomic binning, comparative biology and taxonomic classification.</title>
        <authorList>
            <person name="Goeker M."/>
        </authorList>
    </citation>
    <scope>NUCLEOTIDE SEQUENCE [LARGE SCALE GENOMIC DNA]</scope>
    <source>
        <strain evidence="2 3">DSM 21945</strain>
    </source>
</reference>
<feature type="region of interest" description="Disordered" evidence="1">
    <location>
        <begin position="56"/>
        <end position="103"/>
    </location>
</feature>
<evidence type="ECO:0000313" key="3">
    <source>
        <dbReference type="Proteomes" id="UP000268033"/>
    </source>
</evidence>
<keyword evidence="3" id="KW-1185">Reference proteome</keyword>
<name>A0A3N1PFY8_9GAMM</name>
<dbReference type="STRING" id="584787.GCA_001247655_03879"/>
<evidence type="ECO:0000256" key="1">
    <source>
        <dbReference type="SAM" id="MobiDB-lite"/>
    </source>
</evidence>
<accession>A0A3N1PFY8</accession>
<evidence type="ECO:0008006" key="4">
    <source>
        <dbReference type="Google" id="ProtNLM"/>
    </source>
</evidence>
<protein>
    <recommendedName>
        <fullName evidence="4">Lipoprotein</fullName>
    </recommendedName>
</protein>
<dbReference type="RefSeq" id="WP_123422216.1">
    <property type="nucleotide sequence ID" value="NZ_RJUL01000008.1"/>
</dbReference>
<sequence>MRHLLLSFAGVMALTACCSCDRQGRNDGTDDNGPSTYFSTYITSDGSKRFVFSQEMAGGHGRQGGPGGGMGGPGGGRGGPQGGVGSGGKRGGDDSEQSVDLSDQVNQKLLDTGYCRSGYMALDNARAGRFQRLTGECNETATDADRKQFPNVGNSRLDDLGR</sequence>
<feature type="compositionally biased region" description="Gly residues" evidence="1">
    <location>
        <begin position="58"/>
        <end position="89"/>
    </location>
</feature>
<proteinExistence type="predicted"/>
<dbReference type="PROSITE" id="PS51257">
    <property type="entry name" value="PROKAR_LIPOPROTEIN"/>
    <property type="match status" value="1"/>
</dbReference>